<comment type="subcellular location">
    <subcellularLocation>
        <location evidence="1">Cell membrane</location>
        <topology evidence="1">Single-pass membrane protein</topology>
    </subcellularLocation>
</comment>
<evidence type="ECO:0000256" key="5">
    <source>
        <dbReference type="ARBA" id="ARBA00023054"/>
    </source>
</evidence>
<accession>A0AAV8PAJ6</accession>
<evidence type="ECO:0000256" key="1">
    <source>
        <dbReference type="ARBA" id="ARBA00004162"/>
    </source>
</evidence>
<sequence>MTCIAIVDKKMDTKQGQGFEPVGFGLVDNSIGANGDVKEGDHLIDANFPKDAMEEWPVAKKIHTFYFVKYRTIENPKLKAKIDHADKEITKSTQTRLQITEALKAKGSHVISQLKPLTAEDKLMEPLQDALGKLRSTSITMREKGMGLCSLGEELNDLNVCYFQNCSLLNCAKDLDAKKDKTSLEEIMHNEVEKFTSEWCSSKAFREDYEKRVLSSLDNRQLKSRDKIGDAAGTANSCALEKYESSKPNEIDVAEL</sequence>
<evidence type="ECO:0000313" key="9">
    <source>
        <dbReference type="Proteomes" id="UP001222027"/>
    </source>
</evidence>
<dbReference type="InterPro" id="IPR055282">
    <property type="entry name" value="PPI1-4"/>
</dbReference>
<evidence type="ECO:0000313" key="8">
    <source>
        <dbReference type="EMBL" id="KAJ8471926.1"/>
    </source>
</evidence>
<dbReference type="Proteomes" id="UP001222027">
    <property type="component" value="Unassembled WGS sequence"/>
</dbReference>
<evidence type="ECO:0008006" key="10">
    <source>
        <dbReference type="Google" id="ProtNLM"/>
    </source>
</evidence>
<evidence type="ECO:0000256" key="3">
    <source>
        <dbReference type="ARBA" id="ARBA00022692"/>
    </source>
</evidence>
<keyword evidence="5" id="KW-0175">Coiled coil</keyword>
<keyword evidence="4" id="KW-1133">Transmembrane helix</keyword>
<dbReference type="AlphaFoldDB" id="A0AAV8PAJ6"/>
<name>A0AAV8PAJ6_ENSVE</name>
<dbReference type="EMBL" id="JAQQAF010000007">
    <property type="protein sequence ID" value="KAJ8471926.1"/>
    <property type="molecule type" value="Genomic_DNA"/>
</dbReference>
<protein>
    <recommendedName>
        <fullName evidence="10">PDZ domain-containing protein</fullName>
    </recommendedName>
</protein>
<evidence type="ECO:0000256" key="4">
    <source>
        <dbReference type="ARBA" id="ARBA00022989"/>
    </source>
</evidence>
<keyword evidence="6" id="KW-0472">Membrane</keyword>
<organism evidence="8 9">
    <name type="scientific">Ensete ventricosum</name>
    <name type="common">Abyssinian banana</name>
    <name type="synonym">Musa ensete</name>
    <dbReference type="NCBI Taxonomy" id="4639"/>
    <lineage>
        <taxon>Eukaryota</taxon>
        <taxon>Viridiplantae</taxon>
        <taxon>Streptophyta</taxon>
        <taxon>Embryophyta</taxon>
        <taxon>Tracheophyta</taxon>
        <taxon>Spermatophyta</taxon>
        <taxon>Magnoliopsida</taxon>
        <taxon>Liliopsida</taxon>
        <taxon>Zingiberales</taxon>
        <taxon>Musaceae</taxon>
        <taxon>Ensete</taxon>
    </lineage>
</organism>
<proteinExistence type="inferred from homology"/>
<dbReference type="PANTHER" id="PTHR32219:SF2">
    <property type="entry name" value="PROTON PUMP-INTERACTOR 1"/>
    <property type="match status" value="1"/>
</dbReference>
<dbReference type="GO" id="GO:0005886">
    <property type="term" value="C:plasma membrane"/>
    <property type="evidence" value="ECO:0007669"/>
    <property type="project" value="UniProtKB-SubCell"/>
</dbReference>
<keyword evidence="9" id="KW-1185">Reference proteome</keyword>
<dbReference type="PANTHER" id="PTHR32219">
    <property type="entry name" value="RNA-BINDING PROTEIN YLMH-RELATED"/>
    <property type="match status" value="1"/>
</dbReference>
<evidence type="ECO:0000256" key="6">
    <source>
        <dbReference type="ARBA" id="ARBA00023136"/>
    </source>
</evidence>
<comment type="caution">
    <text evidence="8">The sequence shown here is derived from an EMBL/GenBank/DDBJ whole genome shotgun (WGS) entry which is preliminary data.</text>
</comment>
<evidence type="ECO:0000256" key="7">
    <source>
        <dbReference type="ARBA" id="ARBA00038080"/>
    </source>
</evidence>
<evidence type="ECO:0000256" key="2">
    <source>
        <dbReference type="ARBA" id="ARBA00022475"/>
    </source>
</evidence>
<keyword evidence="3" id="KW-0812">Transmembrane</keyword>
<reference evidence="8 9" key="1">
    <citation type="submission" date="2022-12" db="EMBL/GenBank/DDBJ databases">
        <title>Chromosome-scale assembly of the Ensete ventricosum genome.</title>
        <authorList>
            <person name="Dussert Y."/>
            <person name="Stocks J."/>
            <person name="Wendawek A."/>
            <person name="Woldeyes F."/>
            <person name="Nichols R.A."/>
            <person name="Borrell J.S."/>
        </authorList>
    </citation>
    <scope>NUCLEOTIDE SEQUENCE [LARGE SCALE GENOMIC DNA]</scope>
    <source>
        <strain evidence="9">cv. Maze</strain>
        <tissue evidence="8">Seeds</tissue>
    </source>
</reference>
<gene>
    <name evidence="8" type="ORF">OPV22_026269</name>
</gene>
<keyword evidence="2" id="KW-1003">Cell membrane</keyword>
<comment type="similarity">
    <text evidence="7">Belongs to the plant Proton pump-interactor protein family.</text>
</comment>